<dbReference type="PANTHER" id="PTHR30040:SF2">
    <property type="entry name" value="FAD:PROTEIN FMN TRANSFERASE"/>
    <property type="match status" value="1"/>
</dbReference>
<keyword evidence="12" id="KW-0732">Signal</keyword>
<evidence type="ECO:0000256" key="4">
    <source>
        <dbReference type="ARBA" id="ARBA00022679"/>
    </source>
</evidence>
<dbReference type="EMBL" id="DAAHUJ010000004">
    <property type="protein sequence ID" value="HAB7364198.1"/>
    <property type="molecule type" value="Genomic_DNA"/>
</dbReference>
<evidence type="ECO:0000256" key="3">
    <source>
        <dbReference type="ARBA" id="ARBA00022630"/>
    </source>
</evidence>
<evidence type="ECO:0000256" key="11">
    <source>
        <dbReference type="PIRSR" id="PIRSR006268-2"/>
    </source>
</evidence>
<feature type="binding site" evidence="11">
    <location>
        <position position="301"/>
    </location>
    <ligand>
        <name>Mg(2+)</name>
        <dbReference type="ChEBI" id="CHEBI:18420"/>
    </ligand>
</feature>
<comment type="cofactor">
    <cofactor evidence="11">
        <name>Mg(2+)</name>
        <dbReference type="ChEBI" id="CHEBI:18420"/>
    </cofactor>
    <cofactor evidence="11">
        <name>Mn(2+)</name>
        <dbReference type="ChEBI" id="CHEBI:29035"/>
    </cofactor>
    <text evidence="11">Magnesium. Can also use manganese.</text>
</comment>
<reference evidence="14 15" key="2">
    <citation type="submission" date="2018-07" db="EMBL/GenBank/DDBJ databases">
        <authorList>
            <consortium name="GenomeTrakr: Next Generation Sequencing Network for Food Pathogen Tracability"/>
        </authorList>
    </citation>
    <scope>NUCLEOTIDE SEQUENCE [LARGE SCALE GENOMIC DNA]</scope>
    <source>
        <strain evidence="14 15">FDA00013213</strain>
    </source>
</reference>
<feature type="chain" id="PRO_5042659723" description="FAD:protein FMN transferase" evidence="12">
    <location>
        <begin position="20"/>
        <end position="364"/>
    </location>
</feature>
<organism evidence="13 16">
    <name type="scientific">Listeria monocytogenes</name>
    <dbReference type="NCBI Taxonomy" id="1639"/>
    <lineage>
        <taxon>Bacteria</taxon>
        <taxon>Bacillati</taxon>
        <taxon>Bacillota</taxon>
        <taxon>Bacilli</taxon>
        <taxon>Bacillales</taxon>
        <taxon>Listeriaceae</taxon>
        <taxon>Listeria</taxon>
    </lineage>
</organism>
<comment type="function">
    <text evidence="12">Flavin transferase that catalyzes the transfer of the FMN moiety of FAD and its covalent binding to the hydroxyl group of a threonine residue in a target flavoprotein.</text>
</comment>
<evidence type="ECO:0000256" key="8">
    <source>
        <dbReference type="ARBA" id="ARBA00031306"/>
    </source>
</evidence>
<evidence type="ECO:0000256" key="12">
    <source>
        <dbReference type="RuleBase" id="RU363002"/>
    </source>
</evidence>
<gene>
    <name evidence="14" type="ORF">DOV25_03225</name>
    <name evidence="13" type="ORF">GYO01_08770</name>
</gene>
<dbReference type="InterPro" id="IPR003374">
    <property type="entry name" value="ApbE-like_sf"/>
</dbReference>
<evidence type="ECO:0000313" key="13">
    <source>
        <dbReference type="EMBL" id="HAB7364198.1"/>
    </source>
</evidence>
<keyword evidence="4 10" id="KW-0808">Transferase</keyword>
<evidence type="ECO:0000256" key="2">
    <source>
        <dbReference type="ARBA" id="ARBA00016337"/>
    </source>
</evidence>
<comment type="similarity">
    <text evidence="10 12">Belongs to the ApbE family.</text>
</comment>
<keyword evidence="3 10" id="KW-0285">Flavoprotein</keyword>
<dbReference type="PIRSF" id="PIRSF006268">
    <property type="entry name" value="ApbE"/>
    <property type="match status" value="1"/>
</dbReference>
<accession>A0A9Q4AFT5</accession>
<reference evidence="13" key="3">
    <citation type="submission" date="2020-01" db="EMBL/GenBank/DDBJ databases">
        <authorList>
            <consortium name="NCBI Pathogen Detection Project"/>
        </authorList>
    </citation>
    <scope>NUCLEOTIDE SEQUENCE</scope>
    <source>
        <strain evidence="13">CFIAFB20160079</strain>
    </source>
</reference>
<evidence type="ECO:0000256" key="9">
    <source>
        <dbReference type="ARBA" id="ARBA00048540"/>
    </source>
</evidence>
<keyword evidence="12" id="KW-0449">Lipoprotein</keyword>
<dbReference type="EMBL" id="RCRQ01000002">
    <property type="protein sequence ID" value="MCO37454.1"/>
    <property type="molecule type" value="Genomic_DNA"/>
</dbReference>
<keyword evidence="12" id="KW-0997">Cell inner membrane</keyword>
<keyword evidence="12" id="KW-1003">Cell membrane</keyword>
<dbReference type="InterPro" id="IPR024932">
    <property type="entry name" value="ApbE"/>
</dbReference>
<evidence type="ECO:0000256" key="6">
    <source>
        <dbReference type="ARBA" id="ARBA00022827"/>
    </source>
</evidence>
<dbReference type="PANTHER" id="PTHR30040">
    <property type="entry name" value="THIAMINE BIOSYNTHESIS LIPOPROTEIN APBE"/>
    <property type="match status" value="1"/>
</dbReference>
<dbReference type="EC" id="2.7.1.180" evidence="1 10"/>
<keyword evidence="5 10" id="KW-0479">Metal-binding</keyword>
<evidence type="ECO:0000256" key="5">
    <source>
        <dbReference type="ARBA" id="ARBA00022723"/>
    </source>
</evidence>
<comment type="subcellular location">
    <subcellularLocation>
        <location evidence="12">Cell inner membrane</location>
        <topology evidence="12">Lipid-anchor</topology>
        <orientation evidence="12">Periplasmic side</orientation>
    </subcellularLocation>
</comment>
<evidence type="ECO:0000313" key="14">
    <source>
        <dbReference type="EMBL" id="MCO37454.1"/>
    </source>
</evidence>
<evidence type="ECO:0000256" key="10">
    <source>
        <dbReference type="PIRNR" id="PIRNR006268"/>
    </source>
</evidence>
<evidence type="ECO:0000256" key="1">
    <source>
        <dbReference type="ARBA" id="ARBA00011955"/>
    </source>
</evidence>
<dbReference type="Proteomes" id="UP000845014">
    <property type="component" value="Unassembled WGS sequence"/>
</dbReference>
<dbReference type="PROSITE" id="PS51257">
    <property type="entry name" value="PROKAR_LIPOPROTEIN"/>
    <property type="match status" value="1"/>
</dbReference>
<proteinExistence type="inferred from homology"/>
<comment type="catalytic activity">
    <reaction evidence="9 10 12">
        <text>L-threonyl-[protein] + FAD = FMN-L-threonyl-[protein] + AMP + H(+)</text>
        <dbReference type="Rhea" id="RHEA:36847"/>
        <dbReference type="Rhea" id="RHEA-COMP:11060"/>
        <dbReference type="Rhea" id="RHEA-COMP:11061"/>
        <dbReference type="ChEBI" id="CHEBI:15378"/>
        <dbReference type="ChEBI" id="CHEBI:30013"/>
        <dbReference type="ChEBI" id="CHEBI:57692"/>
        <dbReference type="ChEBI" id="CHEBI:74257"/>
        <dbReference type="ChEBI" id="CHEBI:456215"/>
        <dbReference type="EC" id="2.7.1.180"/>
    </reaction>
</comment>
<feature type="signal peptide" evidence="12">
    <location>
        <begin position="1"/>
        <end position="19"/>
    </location>
</feature>
<dbReference type="GO" id="GO:0005886">
    <property type="term" value="C:plasma membrane"/>
    <property type="evidence" value="ECO:0007669"/>
    <property type="project" value="UniProtKB-SubCell"/>
</dbReference>
<comment type="caution">
    <text evidence="13">The sequence shown here is derived from an EMBL/GenBank/DDBJ whole genome shotgun (WGS) entry which is preliminary data.</text>
</comment>
<dbReference type="AlphaFoldDB" id="A0A9Q4AFT5"/>
<protein>
    <recommendedName>
        <fullName evidence="2 10">FAD:protein FMN transferase</fullName>
        <ecNumber evidence="1 10">2.7.1.180</ecNumber>
    </recommendedName>
    <alternativeName>
        <fullName evidence="8 10">Flavin transferase</fullName>
    </alternativeName>
</protein>
<dbReference type="Proteomes" id="UP000269407">
    <property type="component" value="Unassembled WGS sequence"/>
</dbReference>
<feature type="binding site" evidence="11">
    <location>
        <position position="187"/>
    </location>
    <ligand>
        <name>Mg(2+)</name>
        <dbReference type="ChEBI" id="CHEBI:18420"/>
    </ligand>
</feature>
<dbReference type="Gene3D" id="3.10.520.10">
    <property type="entry name" value="ApbE-like domains"/>
    <property type="match status" value="1"/>
</dbReference>
<keyword evidence="7 10" id="KW-0460">Magnesium</keyword>
<feature type="binding site" evidence="11">
    <location>
        <position position="305"/>
    </location>
    <ligand>
        <name>Mg(2+)</name>
        <dbReference type="ChEBI" id="CHEBI:18420"/>
    </ligand>
</feature>
<evidence type="ECO:0000313" key="15">
    <source>
        <dbReference type="Proteomes" id="UP000269407"/>
    </source>
</evidence>
<dbReference type="GO" id="GO:0016740">
    <property type="term" value="F:transferase activity"/>
    <property type="evidence" value="ECO:0007669"/>
    <property type="project" value="UniProtKB-UniRule"/>
</dbReference>
<name>A0A9Q4AFT5_LISMN</name>
<evidence type="ECO:0000313" key="16">
    <source>
        <dbReference type="Proteomes" id="UP000845014"/>
    </source>
</evidence>
<dbReference type="GO" id="GO:0046872">
    <property type="term" value="F:metal ion binding"/>
    <property type="evidence" value="ECO:0007669"/>
    <property type="project" value="UniProtKB-UniRule"/>
</dbReference>
<keyword evidence="12" id="KW-0472">Membrane</keyword>
<reference evidence="13 16" key="1">
    <citation type="journal article" date="2018" name="Genome Biol.">
        <title>SKESA: strategic k-mer extension for scrupulous assemblies.</title>
        <authorList>
            <person name="Souvorov A."/>
            <person name="Agarwala R."/>
            <person name="Lipman D.J."/>
        </authorList>
    </citation>
    <scope>NUCLEOTIDE SEQUENCE [LARGE SCALE GENOMIC DNA]</scope>
    <source>
        <strain evidence="13 16">CFIAFB20160079</strain>
    </source>
</reference>
<dbReference type="RefSeq" id="WP_045131630.1">
    <property type="nucleotide sequence ID" value="NZ_BAAFVE010000028.1"/>
</dbReference>
<dbReference type="SUPFAM" id="SSF143631">
    <property type="entry name" value="ApbE-like"/>
    <property type="match status" value="1"/>
</dbReference>
<evidence type="ECO:0000256" key="7">
    <source>
        <dbReference type="ARBA" id="ARBA00022842"/>
    </source>
</evidence>
<sequence>MKKWKIIISVIILALVVSACGNSSKETKSEPSDSKKLMDQPYSKTDFLMGTVVTLKIYDKGKEDVLDKGFDRIKDLAAKITTSDSEKTSEVDKINEQAGKKPVKVSEDVYYLIQEGLKYSENSGGSFDITIGPLTSLWHIGFSDARKPSQAEIDAVLPLINYKDVKMNDKDQTVYLEKEGMELDLGAIAKGFITDETLKVFKENKVTTSIIDLGGNIYVQGNNPNGNKWNVGIQDPFSPRGSVIGKLPESNMSIVTSGIYERYLEVDGKTYHHILDPKTGYPFDNDIAGVSIVSKKSIDGDGLSTATFSKGIKGGMDYIEQFEGVDAIFISKEKKVYETSGLKGQFELTDKDFQMDTLKNKLLL</sequence>
<dbReference type="Pfam" id="PF02424">
    <property type="entry name" value="ApbE"/>
    <property type="match status" value="1"/>
</dbReference>
<keyword evidence="6 10" id="KW-0274">FAD</keyword>